<accession>A0ABD1I1Y9</accession>
<dbReference type="PANTHER" id="PTHR32444:SF198">
    <property type="entry name" value="BULB-TYPE LECTIN DOMAIN-CONTAINING PROTEIN"/>
    <property type="match status" value="1"/>
</dbReference>
<dbReference type="EMBL" id="JBEAFC010000003">
    <property type="protein sequence ID" value="KAL1562746.1"/>
    <property type="molecule type" value="Genomic_DNA"/>
</dbReference>
<evidence type="ECO:0000256" key="3">
    <source>
        <dbReference type="PROSITE-ProRule" id="PRU10141"/>
    </source>
</evidence>
<evidence type="ECO:0000259" key="4">
    <source>
        <dbReference type="PROSITE" id="PS50011"/>
    </source>
</evidence>
<dbReference type="InterPro" id="IPR017441">
    <property type="entry name" value="Protein_kinase_ATP_BS"/>
</dbReference>
<dbReference type="Pfam" id="PF08276">
    <property type="entry name" value="PAN_2"/>
    <property type="match status" value="1"/>
</dbReference>
<gene>
    <name evidence="6" type="ORF">AAHA92_05289</name>
</gene>
<keyword evidence="2" id="KW-0325">Glycoprotein</keyword>
<protein>
    <submittedName>
        <fullName evidence="6">G-type lectin S-receptor-like serine/threonine-protein kinase</fullName>
    </submittedName>
</protein>
<dbReference type="SUPFAM" id="SSF51110">
    <property type="entry name" value="alpha-D-mannose-specific plant lectins"/>
    <property type="match status" value="1"/>
</dbReference>
<dbReference type="PROSITE" id="PS50927">
    <property type="entry name" value="BULB_LECTIN"/>
    <property type="match status" value="1"/>
</dbReference>
<dbReference type="CDD" id="cd01098">
    <property type="entry name" value="PAN_AP_plant"/>
    <property type="match status" value="1"/>
</dbReference>
<keyword evidence="3" id="KW-0067">ATP-binding</keyword>
<dbReference type="InterPro" id="IPR003609">
    <property type="entry name" value="Pan_app"/>
</dbReference>
<dbReference type="GO" id="GO:0005524">
    <property type="term" value="F:ATP binding"/>
    <property type="evidence" value="ECO:0007669"/>
    <property type="project" value="UniProtKB-UniRule"/>
</dbReference>
<reference evidence="6 7" key="1">
    <citation type="submission" date="2024-06" db="EMBL/GenBank/DDBJ databases">
        <title>A chromosome level genome sequence of Diviner's sage (Salvia divinorum).</title>
        <authorList>
            <person name="Ford S.A."/>
            <person name="Ro D.-K."/>
            <person name="Ness R.W."/>
            <person name="Phillips M.A."/>
        </authorList>
    </citation>
    <scope>NUCLEOTIDE SEQUENCE [LARGE SCALE GENOMIC DNA]</scope>
    <source>
        <strain evidence="6">SAF-2024a</strain>
        <tissue evidence="6">Leaf</tissue>
    </source>
</reference>
<dbReference type="PANTHER" id="PTHR32444">
    <property type="entry name" value="BULB-TYPE LECTIN DOMAIN-CONTAINING PROTEIN"/>
    <property type="match status" value="1"/>
</dbReference>
<dbReference type="Gene3D" id="2.90.10.10">
    <property type="entry name" value="Bulb-type lectin domain"/>
    <property type="match status" value="1"/>
</dbReference>
<evidence type="ECO:0000256" key="1">
    <source>
        <dbReference type="ARBA" id="ARBA00022729"/>
    </source>
</evidence>
<keyword evidence="7" id="KW-1185">Reference proteome</keyword>
<evidence type="ECO:0000259" key="5">
    <source>
        <dbReference type="PROSITE" id="PS50927"/>
    </source>
</evidence>
<dbReference type="SMART" id="SM00108">
    <property type="entry name" value="B_lectin"/>
    <property type="match status" value="1"/>
</dbReference>
<dbReference type="SUPFAM" id="SSF56112">
    <property type="entry name" value="Protein kinase-like (PK-like)"/>
    <property type="match status" value="1"/>
</dbReference>
<keyword evidence="3" id="KW-0547">Nucleotide-binding</keyword>
<organism evidence="6 7">
    <name type="scientific">Salvia divinorum</name>
    <name type="common">Maria pastora</name>
    <name type="synonym">Diviner's sage</name>
    <dbReference type="NCBI Taxonomy" id="28513"/>
    <lineage>
        <taxon>Eukaryota</taxon>
        <taxon>Viridiplantae</taxon>
        <taxon>Streptophyta</taxon>
        <taxon>Embryophyta</taxon>
        <taxon>Tracheophyta</taxon>
        <taxon>Spermatophyta</taxon>
        <taxon>Magnoliopsida</taxon>
        <taxon>eudicotyledons</taxon>
        <taxon>Gunneridae</taxon>
        <taxon>Pentapetalae</taxon>
        <taxon>asterids</taxon>
        <taxon>lamiids</taxon>
        <taxon>Lamiales</taxon>
        <taxon>Lamiaceae</taxon>
        <taxon>Nepetoideae</taxon>
        <taxon>Mentheae</taxon>
        <taxon>Salviinae</taxon>
        <taxon>Salvia</taxon>
        <taxon>Salvia subgen. Calosphace</taxon>
    </lineage>
</organism>
<dbReference type="Pfam" id="PF01453">
    <property type="entry name" value="B_lectin"/>
    <property type="match status" value="1"/>
</dbReference>
<dbReference type="InterPro" id="IPR000719">
    <property type="entry name" value="Prot_kinase_dom"/>
</dbReference>
<dbReference type="Gene3D" id="3.30.200.20">
    <property type="entry name" value="Phosphorylase Kinase, domain 1"/>
    <property type="match status" value="1"/>
</dbReference>
<dbReference type="InterPro" id="IPR036426">
    <property type="entry name" value="Bulb-type_lectin_dom_sf"/>
</dbReference>
<dbReference type="PROSITE" id="PS50011">
    <property type="entry name" value="PROTEIN_KINASE_DOM"/>
    <property type="match status" value="1"/>
</dbReference>
<dbReference type="AlphaFoldDB" id="A0ABD1I1Y9"/>
<sequence>MYNLSVMTIVWVSNRNKALNDSSGTFQKSSDVNLMVLDDRKEIVWSTNLSPSVVNRSVVLLNTGNLVLQDDSNNNAYVWESFQHVSDSWLEKMKILTNFSSNEKNILTSWASPDNPVRESFTMTIVPLDIPQSFIWKDDNPYYRTGPWNGECREACLTNCSCIAYSVPPGIGCLYWTHNLTDTHKFTDADFYIRLAHSELDQWKDNRRIIVIAVVFGGNFDHANKLGQGGFGSVYRGKLPNGVEIAVKRLARSSNQGVEEFINEEASAPQSSWMPISLIPINMTFLIGTHTN</sequence>
<proteinExistence type="predicted"/>
<dbReference type="InterPro" id="IPR011009">
    <property type="entry name" value="Kinase-like_dom_sf"/>
</dbReference>
<dbReference type="PROSITE" id="PS00107">
    <property type="entry name" value="PROTEIN_KINASE_ATP"/>
    <property type="match status" value="1"/>
</dbReference>
<name>A0ABD1I1Y9_SALDI</name>
<dbReference type="InterPro" id="IPR001480">
    <property type="entry name" value="Bulb-type_lectin_dom"/>
</dbReference>
<feature type="domain" description="Bulb-type lectin" evidence="5">
    <location>
        <begin position="1"/>
        <end position="81"/>
    </location>
</feature>
<feature type="domain" description="Protein kinase" evidence="4">
    <location>
        <begin position="220"/>
        <end position="292"/>
    </location>
</feature>
<evidence type="ECO:0000256" key="2">
    <source>
        <dbReference type="ARBA" id="ARBA00023180"/>
    </source>
</evidence>
<dbReference type="Proteomes" id="UP001567538">
    <property type="component" value="Unassembled WGS sequence"/>
</dbReference>
<comment type="caution">
    <text evidence="6">The sequence shown here is derived from an EMBL/GenBank/DDBJ whole genome shotgun (WGS) entry which is preliminary data.</text>
</comment>
<keyword evidence="1" id="KW-0732">Signal</keyword>
<evidence type="ECO:0000313" key="7">
    <source>
        <dbReference type="Proteomes" id="UP001567538"/>
    </source>
</evidence>
<feature type="binding site" evidence="3">
    <location>
        <position position="248"/>
    </location>
    <ligand>
        <name>ATP</name>
        <dbReference type="ChEBI" id="CHEBI:30616"/>
    </ligand>
</feature>
<evidence type="ECO:0000313" key="6">
    <source>
        <dbReference type="EMBL" id="KAL1562746.1"/>
    </source>
</evidence>